<dbReference type="EMBL" id="CP034438">
    <property type="protein sequence ID" value="AZN29896.1"/>
    <property type="molecule type" value="Genomic_DNA"/>
</dbReference>
<dbReference type="AlphaFoldDB" id="A0A3Q8WTE5"/>
<dbReference type="KEGG" id="fsl:EJO69_05950"/>
<evidence type="ECO:0008006" key="3">
    <source>
        <dbReference type="Google" id="ProtNLM"/>
    </source>
</evidence>
<proteinExistence type="predicted"/>
<name>A0A3Q8WTE5_9ACTO</name>
<organism evidence="1 2">
    <name type="scientific">Flaviflexus salsibiostraticola</name>
    <dbReference type="NCBI Taxonomy" id="1282737"/>
    <lineage>
        <taxon>Bacteria</taxon>
        <taxon>Bacillati</taxon>
        <taxon>Actinomycetota</taxon>
        <taxon>Actinomycetes</taxon>
        <taxon>Actinomycetales</taxon>
        <taxon>Actinomycetaceae</taxon>
        <taxon>Flaviflexus</taxon>
    </lineage>
</organism>
<evidence type="ECO:0000313" key="2">
    <source>
        <dbReference type="Proteomes" id="UP000270021"/>
    </source>
</evidence>
<reference evidence="1 2" key="1">
    <citation type="submission" date="2018-12" db="EMBL/GenBank/DDBJ databases">
        <title>Complete genome sequence of Flaviflexus salsibiostraticola KCTC 33148.</title>
        <authorList>
            <person name="Bae J.-W."/>
        </authorList>
    </citation>
    <scope>NUCLEOTIDE SEQUENCE [LARGE SCALE GENOMIC DNA]</scope>
    <source>
        <strain evidence="1 2">KCTC 33148</strain>
    </source>
</reference>
<dbReference type="RefSeq" id="WP_126040170.1">
    <property type="nucleotide sequence ID" value="NZ_CP034438.1"/>
</dbReference>
<gene>
    <name evidence="1" type="ORF">EJO69_05950</name>
</gene>
<accession>A0A3Q8WTE5</accession>
<sequence length="101" mass="11679">MGRKSRKRPYHAGHIPLSIDRVTGGVRRETGPGGRIFNVRHIPKATKEYRCPGCQQIVQIGVAHVVAWTEETIWGEEVGLENRRHWHTSCWRAWDTRGYSF</sequence>
<dbReference type="OrthoDB" id="3381577at2"/>
<keyword evidence="2" id="KW-1185">Reference proteome</keyword>
<dbReference type="Proteomes" id="UP000270021">
    <property type="component" value="Chromosome"/>
</dbReference>
<evidence type="ECO:0000313" key="1">
    <source>
        <dbReference type="EMBL" id="AZN29896.1"/>
    </source>
</evidence>
<protein>
    <recommendedName>
        <fullName evidence="3">ATP/GTP-binding protein</fullName>
    </recommendedName>
</protein>